<name>N6UPA2_DENPD</name>
<feature type="non-terminal residue" evidence="1">
    <location>
        <position position="1"/>
    </location>
</feature>
<gene>
    <name evidence="1" type="ORF">YQE_03027</name>
</gene>
<sequence>MPAVIITRQLALEIFTSILGDLDYKCCTFRCNPQRTRRRRGGWTARRLTSYLHIWPTKSPICPIWRNPKALVFTPRGAKGEQVRAAEPRGPLDLRTVEEKKSVTTMVDVVEKRLRAARVAGQRDRHG</sequence>
<reference evidence="1" key="1">
    <citation type="journal article" date="2013" name="Genome Biol.">
        <title>Draft genome of the mountain pine beetle, Dendroctonus ponderosae Hopkins, a major forest pest.</title>
        <authorList>
            <person name="Keeling C.I."/>
            <person name="Yuen M.M."/>
            <person name="Liao N.Y."/>
            <person name="Docking T.R."/>
            <person name="Chan S.K."/>
            <person name="Taylor G.A."/>
            <person name="Palmquist D.L."/>
            <person name="Jackman S.D."/>
            <person name="Nguyen A."/>
            <person name="Li M."/>
            <person name="Henderson H."/>
            <person name="Janes J.K."/>
            <person name="Zhao Y."/>
            <person name="Pandoh P."/>
            <person name="Moore R."/>
            <person name="Sperling F.A."/>
            <person name="Huber D.P."/>
            <person name="Birol I."/>
            <person name="Jones S.J."/>
            <person name="Bohlmann J."/>
        </authorList>
    </citation>
    <scope>NUCLEOTIDE SEQUENCE</scope>
</reference>
<accession>N6UPA2</accession>
<proteinExistence type="predicted"/>
<protein>
    <submittedName>
        <fullName evidence="1">Uncharacterized protein</fullName>
    </submittedName>
</protein>
<evidence type="ECO:0000313" key="1">
    <source>
        <dbReference type="EMBL" id="ENN80552.1"/>
    </source>
</evidence>
<dbReference type="AlphaFoldDB" id="N6UPA2"/>
<dbReference type="EMBL" id="KB740492">
    <property type="protein sequence ID" value="ENN80552.1"/>
    <property type="molecule type" value="Genomic_DNA"/>
</dbReference>
<organism evidence="1">
    <name type="scientific">Dendroctonus ponderosae</name>
    <name type="common">Mountain pine beetle</name>
    <dbReference type="NCBI Taxonomy" id="77166"/>
    <lineage>
        <taxon>Eukaryota</taxon>
        <taxon>Metazoa</taxon>
        <taxon>Ecdysozoa</taxon>
        <taxon>Arthropoda</taxon>
        <taxon>Hexapoda</taxon>
        <taxon>Insecta</taxon>
        <taxon>Pterygota</taxon>
        <taxon>Neoptera</taxon>
        <taxon>Endopterygota</taxon>
        <taxon>Coleoptera</taxon>
        <taxon>Polyphaga</taxon>
        <taxon>Cucujiformia</taxon>
        <taxon>Curculionidae</taxon>
        <taxon>Scolytinae</taxon>
        <taxon>Dendroctonus</taxon>
    </lineage>
</organism>
<dbReference type="HOGENOM" id="CLU_1972736_0_0_1"/>